<dbReference type="GeneID" id="19301662"/>
<dbReference type="CDD" id="cd18186">
    <property type="entry name" value="BTB_POZ_ZBTB_KLHL-like"/>
    <property type="match status" value="1"/>
</dbReference>
<protein>
    <recommendedName>
        <fullName evidence="2">BTB domain-containing protein</fullName>
    </recommendedName>
</protein>
<sequence>MAPRNCEVREHDSAGNEVKLNLSEEEEEPQQVRAKVEDPEGLGSAPASTTAWRPTEPLFQKDRSADVILCSSDEFKFRVHKLVLSIASPVLRDSLTVQNGGIPDPLKLEETGEVLEKLLKLCYPVERPTWSSVSDVSSVLAAAVKYKMKGIIPSLRQELVLPRFLETEALHIFTIACRLGLNDEARIAVPYTLRGPVVSKPPIPELQSISGLTFHQLLEYREDCSKAAARLTRCPGQDRGLSVETGYGLPVLRKDVPRPTLRPTAQMWPVGGSLIWRALVLLYPQTLARVFQDLTAFSELLAAEVDKRVKKIADTYDFCA</sequence>
<dbReference type="EMBL" id="KB469300">
    <property type="protein sequence ID" value="EPQ56107.1"/>
    <property type="molecule type" value="Genomic_DNA"/>
</dbReference>
<feature type="region of interest" description="Disordered" evidence="1">
    <location>
        <begin position="1"/>
        <end position="55"/>
    </location>
</feature>
<dbReference type="SUPFAM" id="SSF54695">
    <property type="entry name" value="POZ domain"/>
    <property type="match status" value="1"/>
</dbReference>
<dbReference type="KEGG" id="gtr:GLOTRDRAFT_128065"/>
<name>S7Q9B1_GLOTA</name>
<accession>S7Q9B1</accession>
<organism evidence="3 4">
    <name type="scientific">Gloeophyllum trabeum (strain ATCC 11539 / FP-39264 / Madison 617)</name>
    <name type="common">Brown rot fungus</name>
    <dbReference type="NCBI Taxonomy" id="670483"/>
    <lineage>
        <taxon>Eukaryota</taxon>
        <taxon>Fungi</taxon>
        <taxon>Dikarya</taxon>
        <taxon>Basidiomycota</taxon>
        <taxon>Agaricomycotina</taxon>
        <taxon>Agaricomycetes</taxon>
        <taxon>Gloeophyllales</taxon>
        <taxon>Gloeophyllaceae</taxon>
        <taxon>Gloeophyllum</taxon>
    </lineage>
</organism>
<dbReference type="HOGENOM" id="CLU_052397_0_0_1"/>
<dbReference type="OMA" id="IWTTINA"/>
<evidence type="ECO:0000259" key="2">
    <source>
        <dbReference type="PROSITE" id="PS50097"/>
    </source>
</evidence>
<keyword evidence="4" id="KW-1185">Reference proteome</keyword>
<dbReference type="STRING" id="670483.S7Q9B1"/>
<dbReference type="Pfam" id="PF00651">
    <property type="entry name" value="BTB"/>
    <property type="match status" value="1"/>
</dbReference>
<proteinExistence type="predicted"/>
<evidence type="ECO:0000313" key="4">
    <source>
        <dbReference type="Proteomes" id="UP000030669"/>
    </source>
</evidence>
<dbReference type="OrthoDB" id="3184970at2759"/>
<dbReference type="AlphaFoldDB" id="S7Q9B1"/>
<dbReference type="Proteomes" id="UP000030669">
    <property type="component" value="Unassembled WGS sequence"/>
</dbReference>
<dbReference type="InterPro" id="IPR000210">
    <property type="entry name" value="BTB/POZ_dom"/>
</dbReference>
<dbReference type="Gene3D" id="3.30.710.10">
    <property type="entry name" value="Potassium Channel Kv1.1, Chain A"/>
    <property type="match status" value="1"/>
</dbReference>
<dbReference type="RefSeq" id="XP_007864885.1">
    <property type="nucleotide sequence ID" value="XM_007866694.1"/>
</dbReference>
<reference evidence="3 4" key="1">
    <citation type="journal article" date="2012" name="Science">
        <title>The Paleozoic origin of enzymatic lignin decomposition reconstructed from 31 fungal genomes.</title>
        <authorList>
            <person name="Floudas D."/>
            <person name="Binder M."/>
            <person name="Riley R."/>
            <person name="Barry K."/>
            <person name="Blanchette R.A."/>
            <person name="Henrissat B."/>
            <person name="Martinez A.T."/>
            <person name="Otillar R."/>
            <person name="Spatafora J.W."/>
            <person name="Yadav J.S."/>
            <person name="Aerts A."/>
            <person name="Benoit I."/>
            <person name="Boyd A."/>
            <person name="Carlson A."/>
            <person name="Copeland A."/>
            <person name="Coutinho P.M."/>
            <person name="de Vries R.P."/>
            <person name="Ferreira P."/>
            <person name="Findley K."/>
            <person name="Foster B."/>
            <person name="Gaskell J."/>
            <person name="Glotzer D."/>
            <person name="Gorecki P."/>
            <person name="Heitman J."/>
            <person name="Hesse C."/>
            <person name="Hori C."/>
            <person name="Igarashi K."/>
            <person name="Jurgens J.A."/>
            <person name="Kallen N."/>
            <person name="Kersten P."/>
            <person name="Kohler A."/>
            <person name="Kuees U."/>
            <person name="Kumar T.K.A."/>
            <person name="Kuo A."/>
            <person name="LaButti K."/>
            <person name="Larrondo L.F."/>
            <person name="Lindquist E."/>
            <person name="Ling A."/>
            <person name="Lombard V."/>
            <person name="Lucas S."/>
            <person name="Lundell T."/>
            <person name="Martin R."/>
            <person name="McLaughlin D.J."/>
            <person name="Morgenstern I."/>
            <person name="Morin E."/>
            <person name="Murat C."/>
            <person name="Nagy L.G."/>
            <person name="Nolan M."/>
            <person name="Ohm R.A."/>
            <person name="Patyshakuliyeva A."/>
            <person name="Rokas A."/>
            <person name="Ruiz-Duenas F.J."/>
            <person name="Sabat G."/>
            <person name="Salamov A."/>
            <person name="Samejima M."/>
            <person name="Schmutz J."/>
            <person name="Slot J.C."/>
            <person name="St John F."/>
            <person name="Stenlid J."/>
            <person name="Sun H."/>
            <person name="Sun S."/>
            <person name="Syed K."/>
            <person name="Tsang A."/>
            <person name="Wiebenga A."/>
            <person name="Young D."/>
            <person name="Pisabarro A."/>
            <person name="Eastwood D.C."/>
            <person name="Martin F."/>
            <person name="Cullen D."/>
            <person name="Grigoriev I.V."/>
            <person name="Hibbett D.S."/>
        </authorList>
    </citation>
    <scope>NUCLEOTIDE SEQUENCE [LARGE SCALE GENOMIC DNA]</scope>
    <source>
        <strain evidence="3 4">ATCC 11539</strain>
    </source>
</reference>
<dbReference type="InterPro" id="IPR011333">
    <property type="entry name" value="SKP1/BTB/POZ_sf"/>
</dbReference>
<dbReference type="PROSITE" id="PS50097">
    <property type="entry name" value="BTB"/>
    <property type="match status" value="1"/>
</dbReference>
<gene>
    <name evidence="3" type="ORF">GLOTRDRAFT_128065</name>
</gene>
<evidence type="ECO:0000256" key="1">
    <source>
        <dbReference type="SAM" id="MobiDB-lite"/>
    </source>
</evidence>
<feature type="domain" description="BTB" evidence="2">
    <location>
        <begin position="65"/>
        <end position="123"/>
    </location>
</feature>
<evidence type="ECO:0000313" key="3">
    <source>
        <dbReference type="EMBL" id="EPQ56107.1"/>
    </source>
</evidence>
<feature type="compositionally biased region" description="Basic and acidic residues" evidence="1">
    <location>
        <begin position="1"/>
        <end position="14"/>
    </location>
</feature>
<dbReference type="SMART" id="SM00225">
    <property type="entry name" value="BTB"/>
    <property type="match status" value="1"/>
</dbReference>